<dbReference type="InterPro" id="IPR036397">
    <property type="entry name" value="RNaseH_sf"/>
</dbReference>
<keyword evidence="11" id="KW-1185">Reference proteome</keyword>
<comment type="catalytic activity">
    <reaction evidence="7">
        <text>DNA(n) + a 2'-deoxyribonucleoside 5'-triphosphate = DNA(n+1) + diphosphate</text>
        <dbReference type="Rhea" id="RHEA:22508"/>
        <dbReference type="Rhea" id="RHEA-COMP:17339"/>
        <dbReference type="Rhea" id="RHEA-COMP:17340"/>
        <dbReference type="ChEBI" id="CHEBI:33019"/>
        <dbReference type="ChEBI" id="CHEBI:61560"/>
        <dbReference type="ChEBI" id="CHEBI:173112"/>
        <dbReference type="EC" id="2.7.7.7"/>
    </reaction>
</comment>
<feature type="compositionally biased region" description="Low complexity" evidence="8">
    <location>
        <begin position="213"/>
        <end position="223"/>
    </location>
</feature>
<feature type="region of interest" description="Disordered" evidence="8">
    <location>
        <begin position="760"/>
        <end position="795"/>
    </location>
</feature>
<dbReference type="Gene3D" id="3.30.420.10">
    <property type="entry name" value="Ribonuclease H-like superfamily/Ribonuclease H"/>
    <property type="match status" value="1"/>
</dbReference>
<dbReference type="Pfam" id="PF14223">
    <property type="entry name" value="Retrotran_gag_2"/>
    <property type="match status" value="1"/>
</dbReference>
<sequence>MRKWLISKDCWRPIEAPDSKHELAFAKIDATAQYWITQCISEDDQDRFIDVPTAEALWNALQAKYNRTLPSQRRQLIHAYTNFQMTPGQTISDAWGQLQQLGKKIAASDKSMVSLTKPETRIQQLLSALPEEYATYRMSIDSQKHLEVDEILSILEEAETQFQTVSTTAFYAKGRQGPIECHVCKKDHFVKDCPSLPIAQRAVKEERRRKRSSQSLASSSSQERTVMMKDLEVVVAKIFQQIMDTKAKSQSKVARKERAYKAEETSATGSSTSKSPTTVSFDDQVSYEIAHLSKDVTSKNPSYWYMDSCSSSHMTDKDHCFRGPLVQIRRRYIQVGGGLLHSDSMGTAILRDQKGKELELHQTLFVPNLGANLLSTKTLCRQLQLRGSFNDQNMWMTNESNNKEIIHGIDHHGVYVVAEVYPEWMPDQPHPVAVPRATAVDQQAFNAIVSPQEEDLSPKAQEEYQLWHRRIAHLGPEKIRSLHKVTTLEKPIKVMSDHQCIVCSVANIRNKRGATSKRKEGILELIHVDTCGQMPESREGYIYFISVVDNFSRKTWIFPMRAKSDATPILNQWKKEVETATDLKILAVRSDNAPELENLFEFWRQESGVQHESTVHYMSIQNGAVERSHQTIQNGTRAMLKDANLPVELWVEAAQADVYIRNRVSNGPTIDGVQVSPEEAFTGIKPSIDHLRVWGCQAVSYMNPDSLPQGTRRDKFMDRGRHCVFLGYVDGTAKQWLFWAPDMRKVIKSHRADFFENKQGGDLELGIPKRAAPSTAPLRNLRGRPPLQQVQQPPTVAATVVPPVATNATSKAEPQVEIPPFPERKRHLYKDHTQKPDQAEVNDNVNLQEEHDSDLVEESDVESQEETQASSPAKAAATVTVPATAIPVRRNVLSHIEIPRVSKRMREEYGTPEGQPDFKLHRAMLAINLPSLGIDPTDDDQVDDLHHAFMAAFAAKEEIPIPKSYQAAINDPTWGPLWQEAFKLETDALWANGTFEIIKPPAGANIITNRWVLATKHNLDGSLQKLKARLVARGFTQKYGVDFDYTFAPTLRHDTLRVFLAIVAMEDLECHAVDVNNAFTESTLKEEIYMAAPPGIDIPPGC</sequence>
<evidence type="ECO:0000259" key="9">
    <source>
        <dbReference type="PROSITE" id="PS50994"/>
    </source>
</evidence>
<dbReference type="InterPro" id="IPR001584">
    <property type="entry name" value="Integrase_cat-core"/>
</dbReference>
<reference evidence="10" key="1">
    <citation type="journal article" date="2021" name="J Fungi (Basel)">
        <title>Virulence traits and population genomics of the black yeast Aureobasidium melanogenum.</title>
        <authorList>
            <person name="Cernosa A."/>
            <person name="Sun X."/>
            <person name="Gostincar C."/>
            <person name="Fang C."/>
            <person name="Gunde-Cimerman N."/>
            <person name="Song Z."/>
        </authorList>
    </citation>
    <scope>NUCLEOTIDE SEQUENCE</scope>
    <source>
        <strain evidence="10">EXF-9298</strain>
    </source>
</reference>
<comment type="caution">
    <text evidence="10">The sequence shown here is derived from an EMBL/GenBank/DDBJ whole genome shotgun (WGS) entry which is preliminary data.</text>
</comment>
<accession>A0A9P8F7K7</accession>
<dbReference type="GO" id="GO:0003964">
    <property type="term" value="F:RNA-directed DNA polymerase activity"/>
    <property type="evidence" value="ECO:0007669"/>
    <property type="project" value="UniProtKB-EC"/>
</dbReference>
<keyword evidence="1" id="KW-0815">Transposition</keyword>
<dbReference type="GO" id="GO:0046872">
    <property type="term" value="F:metal ion binding"/>
    <property type="evidence" value="ECO:0007669"/>
    <property type="project" value="UniProtKB-KW"/>
</dbReference>
<dbReference type="InterPro" id="IPR054722">
    <property type="entry name" value="PolX-like_BBD"/>
</dbReference>
<dbReference type="PANTHER" id="PTHR42648:SF18">
    <property type="entry name" value="RETROTRANSPOSON, UNCLASSIFIED-LIKE PROTEIN"/>
    <property type="match status" value="1"/>
</dbReference>
<dbReference type="Pfam" id="PF25597">
    <property type="entry name" value="SH3_retrovirus"/>
    <property type="match status" value="1"/>
</dbReference>
<dbReference type="EMBL" id="JAHFXS010004172">
    <property type="protein sequence ID" value="KAG9957009.1"/>
    <property type="molecule type" value="Genomic_DNA"/>
</dbReference>
<keyword evidence="5" id="KW-0694">RNA-binding</keyword>
<dbReference type="Proteomes" id="UP000729357">
    <property type="component" value="Unassembled WGS sequence"/>
</dbReference>
<dbReference type="GO" id="GO:0015074">
    <property type="term" value="P:DNA integration"/>
    <property type="evidence" value="ECO:0007669"/>
    <property type="project" value="InterPro"/>
</dbReference>
<dbReference type="InterPro" id="IPR057670">
    <property type="entry name" value="SH3_retrovirus"/>
</dbReference>
<gene>
    <name evidence="10" type="ORF">KCU98_g17228</name>
</gene>
<evidence type="ECO:0000256" key="6">
    <source>
        <dbReference type="ARBA" id="ARBA00048173"/>
    </source>
</evidence>
<feature type="region of interest" description="Disordered" evidence="8">
    <location>
        <begin position="203"/>
        <end position="223"/>
    </location>
</feature>
<dbReference type="InterPro" id="IPR012337">
    <property type="entry name" value="RNaseH-like_sf"/>
</dbReference>
<evidence type="ECO:0000313" key="10">
    <source>
        <dbReference type="EMBL" id="KAG9957009.1"/>
    </source>
</evidence>
<dbReference type="InterPro" id="IPR013103">
    <property type="entry name" value="RVT_2"/>
</dbReference>
<evidence type="ECO:0000256" key="3">
    <source>
        <dbReference type="ARBA" id="ARBA00022723"/>
    </source>
</evidence>
<comment type="catalytic activity">
    <reaction evidence="6">
        <text>DNA(n) + a 2'-deoxyribonucleoside 5'-triphosphate = DNA(n+1) + diphosphate</text>
        <dbReference type="Rhea" id="RHEA:22508"/>
        <dbReference type="Rhea" id="RHEA-COMP:17339"/>
        <dbReference type="Rhea" id="RHEA-COMP:17340"/>
        <dbReference type="ChEBI" id="CHEBI:33019"/>
        <dbReference type="ChEBI" id="CHEBI:61560"/>
        <dbReference type="ChEBI" id="CHEBI:173112"/>
        <dbReference type="EC" id="2.7.7.49"/>
    </reaction>
</comment>
<dbReference type="GO" id="GO:0032196">
    <property type="term" value="P:transposition"/>
    <property type="evidence" value="ECO:0007669"/>
    <property type="project" value="UniProtKB-KW"/>
</dbReference>
<dbReference type="GO" id="GO:0003723">
    <property type="term" value="F:RNA binding"/>
    <property type="evidence" value="ECO:0007669"/>
    <property type="project" value="UniProtKB-KW"/>
</dbReference>
<keyword evidence="2" id="KW-0645">Protease</keyword>
<evidence type="ECO:0000256" key="4">
    <source>
        <dbReference type="ARBA" id="ARBA00022801"/>
    </source>
</evidence>
<evidence type="ECO:0000256" key="7">
    <source>
        <dbReference type="ARBA" id="ARBA00049244"/>
    </source>
</evidence>
<dbReference type="PANTHER" id="PTHR42648">
    <property type="entry name" value="TRANSPOSASE, PUTATIVE-RELATED"/>
    <property type="match status" value="1"/>
</dbReference>
<feature type="compositionally biased region" description="Basic and acidic residues" evidence="8">
    <location>
        <begin position="254"/>
        <end position="264"/>
    </location>
</feature>
<feature type="region of interest" description="Disordered" evidence="8">
    <location>
        <begin position="250"/>
        <end position="279"/>
    </location>
</feature>
<feature type="non-terminal residue" evidence="10">
    <location>
        <position position="1102"/>
    </location>
</feature>
<reference evidence="10" key="2">
    <citation type="submission" date="2021-08" db="EMBL/GenBank/DDBJ databases">
        <authorList>
            <person name="Gostincar C."/>
            <person name="Sun X."/>
            <person name="Song Z."/>
            <person name="Gunde-Cimerman N."/>
        </authorList>
    </citation>
    <scope>NUCLEOTIDE SEQUENCE</scope>
    <source>
        <strain evidence="10">EXF-9298</strain>
    </source>
</reference>
<dbReference type="PROSITE" id="PS50994">
    <property type="entry name" value="INTEGRASE"/>
    <property type="match status" value="1"/>
</dbReference>
<dbReference type="SUPFAM" id="SSF53098">
    <property type="entry name" value="Ribonuclease H-like"/>
    <property type="match status" value="1"/>
</dbReference>
<keyword evidence="3" id="KW-0479">Metal-binding</keyword>
<dbReference type="InterPro" id="IPR039537">
    <property type="entry name" value="Retrotran_Ty1/copia-like"/>
</dbReference>
<evidence type="ECO:0000256" key="8">
    <source>
        <dbReference type="SAM" id="MobiDB-lite"/>
    </source>
</evidence>
<evidence type="ECO:0000256" key="2">
    <source>
        <dbReference type="ARBA" id="ARBA00022670"/>
    </source>
</evidence>
<feature type="region of interest" description="Disordered" evidence="8">
    <location>
        <begin position="851"/>
        <end position="877"/>
    </location>
</feature>
<dbReference type="GO" id="GO:0008233">
    <property type="term" value="F:peptidase activity"/>
    <property type="evidence" value="ECO:0007669"/>
    <property type="project" value="UniProtKB-KW"/>
</dbReference>
<evidence type="ECO:0000256" key="5">
    <source>
        <dbReference type="ARBA" id="ARBA00022884"/>
    </source>
</evidence>
<protein>
    <recommendedName>
        <fullName evidence="9">Integrase catalytic domain-containing protein</fullName>
    </recommendedName>
</protein>
<evidence type="ECO:0000256" key="1">
    <source>
        <dbReference type="ARBA" id="ARBA00022578"/>
    </source>
</evidence>
<proteinExistence type="predicted"/>
<feature type="domain" description="Integrase catalytic" evidence="9">
    <location>
        <begin position="515"/>
        <end position="685"/>
    </location>
</feature>
<dbReference type="AlphaFoldDB" id="A0A9P8F7K7"/>
<organism evidence="10 11">
    <name type="scientific">Aureobasidium melanogenum</name>
    <name type="common">Aureobasidium pullulans var. melanogenum</name>
    <dbReference type="NCBI Taxonomy" id="46634"/>
    <lineage>
        <taxon>Eukaryota</taxon>
        <taxon>Fungi</taxon>
        <taxon>Dikarya</taxon>
        <taxon>Ascomycota</taxon>
        <taxon>Pezizomycotina</taxon>
        <taxon>Dothideomycetes</taxon>
        <taxon>Dothideomycetidae</taxon>
        <taxon>Dothideales</taxon>
        <taxon>Saccotheciaceae</taxon>
        <taxon>Aureobasidium</taxon>
    </lineage>
</organism>
<evidence type="ECO:0000313" key="11">
    <source>
        <dbReference type="Proteomes" id="UP000729357"/>
    </source>
</evidence>
<dbReference type="GO" id="GO:0006508">
    <property type="term" value="P:proteolysis"/>
    <property type="evidence" value="ECO:0007669"/>
    <property type="project" value="UniProtKB-KW"/>
</dbReference>
<dbReference type="GO" id="GO:0003887">
    <property type="term" value="F:DNA-directed DNA polymerase activity"/>
    <property type="evidence" value="ECO:0007669"/>
    <property type="project" value="UniProtKB-EC"/>
</dbReference>
<name>A0A9P8F7K7_AURME</name>
<dbReference type="Pfam" id="PF07727">
    <property type="entry name" value="RVT_2"/>
    <property type="match status" value="1"/>
</dbReference>
<dbReference type="GO" id="GO:0005634">
    <property type="term" value="C:nucleus"/>
    <property type="evidence" value="ECO:0007669"/>
    <property type="project" value="UniProtKB-ARBA"/>
</dbReference>
<keyword evidence="4" id="KW-0378">Hydrolase</keyword>
<feature type="compositionally biased region" description="Acidic residues" evidence="8">
    <location>
        <begin position="855"/>
        <end position="865"/>
    </location>
</feature>
<dbReference type="Pfam" id="PF22936">
    <property type="entry name" value="Pol_BBD"/>
    <property type="match status" value="1"/>
</dbReference>
<feature type="compositionally biased region" description="Low complexity" evidence="8">
    <location>
        <begin position="265"/>
        <end position="279"/>
    </location>
</feature>